<keyword evidence="1" id="KW-1133">Transmembrane helix</keyword>
<keyword evidence="1" id="KW-0472">Membrane</keyword>
<organism evidence="2 3">
    <name type="scientific">Rasamsonia emersonii (strain ATCC 16479 / CBS 393.64 / IMI 116815)</name>
    <dbReference type="NCBI Taxonomy" id="1408163"/>
    <lineage>
        <taxon>Eukaryota</taxon>
        <taxon>Fungi</taxon>
        <taxon>Dikarya</taxon>
        <taxon>Ascomycota</taxon>
        <taxon>Pezizomycotina</taxon>
        <taxon>Eurotiomycetes</taxon>
        <taxon>Eurotiomycetidae</taxon>
        <taxon>Eurotiales</taxon>
        <taxon>Trichocomaceae</taxon>
        <taxon>Rasamsonia</taxon>
    </lineage>
</organism>
<dbReference type="EMBL" id="LASV01000709">
    <property type="protein sequence ID" value="KKA17143.1"/>
    <property type="molecule type" value="Genomic_DNA"/>
</dbReference>
<dbReference type="AlphaFoldDB" id="A0A0F4YHQ2"/>
<evidence type="ECO:0000313" key="3">
    <source>
        <dbReference type="Proteomes" id="UP000053958"/>
    </source>
</evidence>
<proteinExistence type="predicted"/>
<sequence>LSLSLSFSLSSLVKTSLSFFLCISSGRACLAVLSFLLRPCHWYSGKSDARWFEEQPIRSLDVDCVDCIRSSARQNTRHCLLSVLFDCSVNLQTCSSDLRSDIYFWLPQSPLPSLSLGLSTSLHTSL</sequence>
<reference evidence="2 3" key="1">
    <citation type="submission" date="2015-04" db="EMBL/GenBank/DDBJ databases">
        <authorList>
            <person name="Heijne W.H."/>
            <person name="Fedorova N.D."/>
            <person name="Nierman W.C."/>
            <person name="Vollebregt A.W."/>
            <person name="Zhao Z."/>
            <person name="Wu L."/>
            <person name="Kumar M."/>
            <person name="Stam H."/>
            <person name="van den Berg M.A."/>
            <person name="Pel H.J."/>
        </authorList>
    </citation>
    <scope>NUCLEOTIDE SEQUENCE [LARGE SCALE GENOMIC DNA]</scope>
    <source>
        <strain evidence="2 3">CBS 393.64</strain>
    </source>
</reference>
<evidence type="ECO:0000256" key="1">
    <source>
        <dbReference type="SAM" id="Phobius"/>
    </source>
</evidence>
<comment type="caution">
    <text evidence="2">The sequence shown here is derived from an EMBL/GenBank/DDBJ whole genome shotgun (WGS) entry which is preliminary data.</text>
</comment>
<name>A0A0F4YHQ2_RASE3</name>
<dbReference type="RefSeq" id="XP_013323755.1">
    <property type="nucleotide sequence ID" value="XM_013468301.1"/>
</dbReference>
<keyword evidence="1" id="KW-0812">Transmembrane</keyword>
<feature type="non-terminal residue" evidence="2">
    <location>
        <position position="1"/>
    </location>
</feature>
<protein>
    <submittedName>
        <fullName evidence="2">Uncharacterized protein</fullName>
    </submittedName>
</protein>
<dbReference type="Proteomes" id="UP000053958">
    <property type="component" value="Unassembled WGS sequence"/>
</dbReference>
<evidence type="ECO:0000313" key="2">
    <source>
        <dbReference type="EMBL" id="KKA17143.1"/>
    </source>
</evidence>
<feature type="transmembrane region" description="Helical" evidence="1">
    <location>
        <begin position="17"/>
        <end position="37"/>
    </location>
</feature>
<dbReference type="GeneID" id="25321177"/>
<gene>
    <name evidence="2" type="ORF">T310_9234</name>
</gene>
<accession>A0A0F4YHQ2</accession>
<keyword evidence="3" id="KW-1185">Reference proteome</keyword>